<organism evidence="4 5">
    <name type="scientific">Methanocorpusculum vombati</name>
    <dbReference type="NCBI Taxonomy" id="3002864"/>
    <lineage>
        <taxon>Archaea</taxon>
        <taxon>Methanobacteriati</taxon>
        <taxon>Methanobacteriota</taxon>
        <taxon>Stenosarchaea group</taxon>
        <taxon>Methanomicrobia</taxon>
        <taxon>Methanomicrobiales</taxon>
        <taxon>Methanocorpusculaceae</taxon>
        <taxon>Methanocorpusculum</taxon>
    </lineage>
</organism>
<dbReference type="RefSeq" id="WP_268923780.1">
    <property type="nucleotide sequence ID" value="NZ_JAPTGC010000028.1"/>
</dbReference>
<dbReference type="Gene3D" id="3.40.109.10">
    <property type="entry name" value="NADH Oxidase"/>
    <property type="match status" value="1"/>
</dbReference>
<dbReference type="Pfam" id="PF00881">
    <property type="entry name" value="Nitroreductase"/>
    <property type="match status" value="1"/>
</dbReference>
<keyword evidence="2" id="KW-0560">Oxidoreductase</keyword>
<dbReference type="InterPro" id="IPR017900">
    <property type="entry name" value="4Fe4S_Fe_S_CS"/>
</dbReference>
<evidence type="ECO:0000259" key="3">
    <source>
        <dbReference type="PROSITE" id="PS51379"/>
    </source>
</evidence>
<dbReference type="Gene3D" id="3.30.70.20">
    <property type="match status" value="1"/>
</dbReference>
<reference evidence="4" key="1">
    <citation type="submission" date="2022-12" db="EMBL/GenBank/DDBJ databases">
        <title>Isolation and characterisation of novel Methanocorpusculum spp. from native Australian herbivores indicates the genus is ancestrally host-associated.</title>
        <authorList>
            <person name="Volmer J.G."/>
            <person name="Soo R.M."/>
            <person name="Evans P.N."/>
            <person name="Hoedt E.C."/>
            <person name="Astorga Alsina A.L."/>
            <person name="Woodcroft B.J."/>
            <person name="Tyson G.W."/>
            <person name="Hugenholtz P."/>
            <person name="Morrison M."/>
        </authorList>
    </citation>
    <scope>NUCLEOTIDE SEQUENCE</scope>
    <source>
        <strain evidence="4">CW153</strain>
    </source>
</reference>
<evidence type="ECO:0000313" key="4">
    <source>
        <dbReference type="EMBL" id="MCZ0863514.1"/>
    </source>
</evidence>
<dbReference type="InterPro" id="IPR000415">
    <property type="entry name" value="Nitroreductase-like"/>
</dbReference>
<dbReference type="InterPro" id="IPR017896">
    <property type="entry name" value="4Fe4S_Fe-S-bd"/>
</dbReference>
<dbReference type="Pfam" id="PF13237">
    <property type="entry name" value="Fer4_10"/>
    <property type="match status" value="1"/>
</dbReference>
<dbReference type="Proteomes" id="UP001141336">
    <property type="component" value="Unassembled WGS sequence"/>
</dbReference>
<dbReference type="CDD" id="cd02143">
    <property type="entry name" value="nitroreductase_FeS-like"/>
    <property type="match status" value="1"/>
</dbReference>
<dbReference type="InterPro" id="IPR029479">
    <property type="entry name" value="Nitroreductase"/>
</dbReference>
<evidence type="ECO:0000256" key="1">
    <source>
        <dbReference type="ARBA" id="ARBA00007118"/>
    </source>
</evidence>
<accession>A0ABT4IP20</accession>
<dbReference type="PROSITE" id="PS51379">
    <property type="entry name" value="4FE4S_FER_2"/>
    <property type="match status" value="2"/>
</dbReference>
<name>A0ABT4IP20_9EURY</name>
<sequence>MRSIFSAPLHILYEEKNCIKCGLCAALCTTGRITASADKSPEIRDDLPCISCGQCIAVCPKAALSTDTPAFTAPAEHTAYREGINSDLLSVYLKSRRSVRIWQKKPVARSDLARLIDVAAYAPSACNIHPVKWVIVSDPATVQKFAHASIAALKALPGDHPLAQLSQTLIAGADAGTDPVCRNAPALFIAASDADQEYGLIDSIIALSYIDAFAPSLGLGTCWVGYVMIMLRLKPELGHILGIPENWTPQYAMLAGYPGISFSQIPPREVPEVIWN</sequence>
<keyword evidence="5" id="KW-1185">Reference proteome</keyword>
<comment type="similarity">
    <text evidence="1">Belongs to the nitroreductase family.</text>
</comment>
<dbReference type="SUPFAM" id="SSF55469">
    <property type="entry name" value="FMN-dependent nitroreductase-like"/>
    <property type="match status" value="1"/>
</dbReference>
<evidence type="ECO:0000256" key="2">
    <source>
        <dbReference type="ARBA" id="ARBA00023002"/>
    </source>
</evidence>
<dbReference type="EMBL" id="JAPTGC010000028">
    <property type="protein sequence ID" value="MCZ0863514.1"/>
    <property type="molecule type" value="Genomic_DNA"/>
</dbReference>
<feature type="domain" description="4Fe-4S ferredoxin-type" evidence="3">
    <location>
        <begin position="39"/>
        <end position="69"/>
    </location>
</feature>
<dbReference type="PROSITE" id="PS00198">
    <property type="entry name" value="4FE4S_FER_1"/>
    <property type="match status" value="1"/>
</dbReference>
<dbReference type="SUPFAM" id="SSF54862">
    <property type="entry name" value="4Fe-4S ferredoxins"/>
    <property type="match status" value="1"/>
</dbReference>
<protein>
    <submittedName>
        <fullName evidence="4">Nitroreductase family protein</fullName>
    </submittedName>
</protein>
<comment type="caution">
    <text evidence="4">The sequence shown here is derived from an EMBL/GenBank/DDBJ whole genome shotgun (WGS) entry which is preliminary data.</text>
</comment>
<feature type="domain" description="4Fe-4S ferredoxin-type" evidence="3">
    <location>
        <begin position="9"/>
        <end position="38"/>
    </location>
</feature>
<gene>
    <name evidence="4" type="ORF">O0S09_09680</name>
</gene>
<dbReference type="PANTHER" id="PTHR43673">
    <property type="entry name" value="NAD(P)H NITROREDUCTASE YDGI-RELATED"/>
    <property type="match status" value="1"/>
</dbReference>
<proteinExistence type="inferred from homology"/>
<dbReference type="PANTHER" id="PTHR43673:SF10">
    <property type="entry name" value="NADH DEHYDROGENASE_NAD(P)H NITROREDUCTASE XCC3605-RELATED"/>
    <property type="match status" value="1"/>
</dbReference>
<evidence type="ECO:0000313" key="5">
    <source>
        <dbReference type="Proteomes" id="UP001141336"/>
    </source>
</evidence>